<accession>A0ABD0X7B0</accession>
<keyword evidence="9" id="KW-0443">Lipid metabolism</keyword>
<dbReference type="Proteomes" id="UP001557470">
    <property type="component" value="Unassembled WGS sequence"/>
</dbReference>
<comment type="caution">
    <text evidence="13">Lacks conserved residue(s) required for the propagation of feature annotation.</text>
</comment>
<dbReference type="InterPro" id="IPR013819">
    <property type="entry name" value="LipOase_C"/>
</dbReference>
<keyword evidence="18" id="KW-1185">Reference proteome</keyword>
<comment type="caution">
    <text evidence="17">The sequence shown here is derived from an EMBL/GenBank/DDBJ whole genome shotgun (WGS) entry which is preliminary data.</text>
</comment>
<feature type="binding site" evidence="10">
    <location>
        <position position="380"/>
    </location>
    <ligand>
        <name>Fe cation</name>
        <dbReference type="ChEBI" id="CHEBI:24875"/>
        <note>catalytic</note>
    </ligand>
</feature>
<dbReference type="PROSITE" id="PS00081">
    <property type="entry name" value="LIPOXYGENASE_2"/>
    <property type="match status" value="1"/>
</dbReference>
<evidence type="ECO:0000256" key="6">
    <source>
        <dbReference type="ARBA" id="ARBA00022964"/>
    </source>
</evidence>
<dbReference type="InterPro" id="IPR020833">
    <property type="entry name" value="LipOase_Fe_BS"/>
</dbReference>
<dbReference type="GO" id="GO:0046872">
    <property type="term" value="F:metal ion binding"/>
    <property type="evidence" value="ECO:0007669"/>
    <property type="project" value="UniProtKB-KW"/>
</dbReference>
<evidence type="ECO:0008006" key="19">
    <source>
        <dbReference type="Google" id="ProtNLM"/>
    </source>
</evidence>
<comment type="similarity">
    <text evidence="3 14">Belongs to the lipoxygenase family.</text>
</comment>
<evidence type="ECO:0000256" key="11">
    <source>
        <dbReference type="PIRSR" id="PIRSR601885-2"/>
    </source>
</evidence>
<dbReference type="EMBL" id="JAGEUA010000003">
    <property type="protein sequence ID" value="KAL0993737.1"/>
    <property type="molecule type" value="Genomic_DNA"/>
</dbReference>
<sequence length="675" mass="76495">MEEFKVAIHSSPFPTSGTYSFLQLTLIGSEGVETSPITVNTGDNEHHLLPGSAFVARVCSKVTLGQVVLVRLCLVTRTGFPDLDWHCSRVEVQKKCNGQVEGAGQLYEEADIFPCNRWLRTVDGCLELRNRQLCLLISETVQILKDHRLKELQSKQRQIRWRTFADGVPYCVDMASVKDLGPNLSYTRQSPGINLAYLRGFTERAESWQSFTDLKTLFYHNGNLNPAAKFVQAHWREDWFFGYQCLNGCNPFMVRQIRFLPPNFSITSEMLRPFLSDASSLELELERGTIFLLDYEVLAGVPANVINQKQHYLTAPLVLLHLNRQGELKPIAIQLQQDPGPQNPVFLPSDPSPDWLLAKIWARCSDFQCHQLSSHFLRTHLLGEVCCTATLRQLPEVHPLHQLLMPHIRSTLQINIQARTSLLAANGVFDKAIGSGLEALPVLLSEATKRLRYHSLCVPGDLEDRGLHTLPHCYYAQDAVRVWNALYRFVSGWVDEYYHGDNEVRQDSELQNWISEINIYGFPRSGFPESFQTKLELCQFVTMVIYCCTAQHAAVNFSQVDFALWMPNCPASMARPPPQTKGVLTEDDILSYLPDINSTCSLLITLFLLSQPAADYVPLCQYREAVFSSGAPHRLVTKVQAELRAISDDITERNKKLELPYTYMSPDRIENSVAI</sequence>
<dbReference type="GO" id="GO:0006629">
    <property type="term" value="P:lipid metabolic process"/>
    <property type="evidence" value="ECO:0007669"/>
    <property type="project" value="UniProtKB-KW"/>
</dbReference>
<dbReference type="Pfam" id="PF00305">
    <property type="entry name" value="Lipoxygenase"/>
    <property type="match status" value="1"/>
</dbReference>
<feature type="binding site" evidence="11">
    <location>
        <position position="84"/>
    </location>
    <ligand>
        <name>Ca(2+)</name>
        <dbReference type="ChEBI" id="CHEBI:29108"/>
        <label>1</label>
    </ligand>
</feature>
<keyword evidence="8 10" id="KW-0408">Iron</keyword>
<proteinExistence type="inferred from homology"/>
<dbReference type="PRINTS" id="PR00087">
    <property type="entry name" value="LIPOXYGENASE"/>
</dbReference>
<dbReference type="SUPFAM" id="SSF49723">
    <property type="entry name" value="Lipase/lipooxygenase domain (PLAT/LH2 domain)"/>
    <property type="match status" value="1"/>
</dbReference>
<dbReference type="SUPFAM" id="SSF48484">
    <property type="entry name" value="Lipoxigenase"/>
    <property type="match status" value="1"/>
</dbReference>
<feature type="binding site" evidence="11">
    <location>
        <position position="17"/>
    </location>
    <ligand>
        <name>Ca(2+)</name>
        <dbReference type="ChEBI" id="CHEBI:29108"/>
        <label>1</label>
    </ligand>
</feature>
<dbReference type="Gene3D" id="3.10.450.60">
    <property type="match status" value="1"/>
</dbReference>
<gene>
    <name evidence="17" type="ORF">UPYG_G00112960</name>
</gene>
<dbReference type="PANTHER" id="PTHR11771">
    <property type="entry name" value="LIPOXYGENASE"/>
    <property type="match status" value="1"/>
</dbReference>
<feature type="site" description="Essential for stabilizing binding to COTL1" evidence="12">
    <location>
        <position position="118"/>
    </location>
</feature>
<evidence type="ECO:0000259" key="15">
    <source>
        <dbReference type="PROSITE" id="PS50095"/>
    </source>
</evidence>
<evidence type="ECO:0000256" key="9">
    <source>
        <dbReference type="ARBA" id="ARBA00023098"/>
    </source>
</evidence>
<evidence type="ECO:0000256" key="13">
    <source>
        <dbReference type="PROSITE-ProRule" id="PRU00152"/>
    </source>
</evidence>
<evidence type="ECO:0000313" key="17">
    <source>
        <dbReference type="EMBL" id="KAL0993737.1"/>
    </source>
</evidence>
<name>A0ABD0X7B0_UMBPY</name>
<dbReference type="InterPro" id="IPR001024">
    <property type="entry name" value="PLAT/LH2_dom"/>
</dbReference>
<evidence type="ECO:0000256" key="10">
    <source>
        <dbReference type="PIRSR" id="PIRSR601885-1"/>
    </source>
</evidence>
<keyword evidence="6 14" id="KW-0223">Dioxygenase</keyword>
<keyword evidence="7 14" id="KW-0560">Oxidoreductase</keyword>
<protein>
    <recommendedName>
        <fullName evidence="19">Arachidonate 15-lipoxygenase B-like</fullName>
    </recommendedName>
</protein>
<keyword evidence="4" id="KW-0963">Cytoplasm</keyword>
<keyword evidence="11" id="KW-0106">Calcium</keyword>
<organism evidence="17 18">
    <name type="scientific">Umbra pygmaea</name>
    <name type="common">Eastern mudminnow</name>
    <dbReference type="NCBI Taxonomy" id="75934"/>
    <lineage>
        <taxon>Eukaryota</taxon>
        <taxon>Metazoa</taxon>
        <taxon>Chordata</taxon>
        <taxon>Craniata</taxon>
        <taxon>Vertebrata</taxon>
        <taxon>Euteleostomi</taxon>
        <taxon>Actinopterygii</taxon>
        <taxon>Neopterygii</taxon>
        <taxon>Teleostei</taxon>
        <taxon>Protacanthopterygii</taxon>
        <taxon>Esociformes</taxon>
        <taxon>Umbridae</taxon>
        <taxon>Umbra</taxon>
    </lineage>
</organism>
<evidence type="ECO:0000256" key="3">
    <source>
        <dbReference type="ARBA" id="ARBA00009419"/>
    </source>
</evidence>
<dbReference type="InterPro" id="IPR020834">
    <property type="entry name" value="LipOase_CS"/>
</dbReference>
<evidence type="ECO:0000313" key="18">
    <source>
        <dbReference type="Proteomes" id="UP001557470"/>
    </source>
</evidence>
<dbReference type="InterPro" id="IPR000907">
    <property type="entry name" value="LipOase"/>
</dbReference>
<comment type="subcellular location">
    <subcellularLocation>
        <location evidence="1">Cytoplasm</location>
    </subcellularLocation>
</comment>
<dbReference type="PROSITE" id="PS50095">
    <property type="entry name" value="PLAT"/>
    <property type="match status" value="1"/>
</dbReference>
<comment type="cofactor">
    <cofactor evidence="10">
        <name>Fe cation</name>
        <dbReference type="ChEBI" id="CHEBI:24875"/>
    </cofactor>
    <text evidence="10">Binds 1 Fe cation per subunit.</text>
</comment>
<dbReference type="GO" id="GO:0005737">
    <property type="term" value="C:cytoplasm"/>
    <property type="evidence" value="ECO:0007669"/>
    <property type="project" value="UniProtKB-SubCell"/>
</dbReference>
<evidence type="ECO:0000256" key="5">
    <source>
        <dbReference type="ARBA" id="ARBA00022723"/>
    </source>
</evidence>
<evidence type="ECO:0000256" key="12">
    <source>
        <dbReference type="PIRSR" id="PIRSR601885-3"/>
    </source>
</evidence>
<feature type="binding site" evidence="10">
    <location>
        <position position="675"/>
    </location>
    <ligand>
        <name>Fe cation</name>
        <dbReference type="ChEBI" id="CHEBI:24875"/>
        <note>catalytic</note>
    </ligand>
</feature>
<evidence type="ECO:0000256" key="8">
    <source>
        <dbReference type="ARBA" id="ARBA00023004"/>
    </source>
</evidence>
<dbReference type="PROSITE" id="PS51393">
    <property type="entry name" value="LIPOXYGENASE_3"/>
    <property type="match status" value="1"/>
</dbReference>
<dbReference type="AlphaFoldDB" id="A0ABD0X7B0"/>
<dbReference type="InterPro" id="IPR036392">
    <property type="entry name" value="PLAT/LH2_dom_sf"/>
</dbReference>
<dbReference type="GO" id="GO:0051213">
    <property type="term" value="F:dioxygenase activity"/>
    <property type="evidence" value="ECO:0007669"/>
    <property type="project" value="UniProtKB-KW"/>
</dbReference>
<feature type="binding site" evidence="11">
    <location>
        <position position="40"/>
    </location>
    <ligand>
        <name>Ca(2+)</name>
        <dbReference type="ChEBI" id="CHEBI:29108"/>
        <label>2</label>
    </ligand>
</feature>
<comment type="pathway">
    <text evidence="2">Lipid metabolism.</text>
</comment>
<evidence type="ECO:0000256" key="7">
    <source>
        <dbReference type="ARBA" id="ARBA00023002"/>
    </source>
</evidence>
<feature type="binding site" evidence="10">
    <location>
        <position position="552"/>
    </location>
    <ligand>
        <name>Fe cation</name>
        <dbReference type="ChEBI" id="CHEBI:24875"/>
        <note>catalytic</note>
    </ligand>
</feature>
<feature type="binding site" evidence="10">
    <location>
        <position position="375"/>
    </location>
    <ligand>
        <name>Fe cation</name>
        <dbReference type="ChEBI" id="CHEBI:24875"/>
        <note>catalytic</note>
    </ligand>
</feature>
<evidence type="ECO:0000256" key="2">
    <source>
        <dbReference type="ARBA" id="ARBA00005189"/>
    </source>
</evidence>
<dbReference type="Gene3D" id="1.20.245.10">
    <property type="entry name" value="Lipoxygenase-1, Domain 5"/>
    <property type="match status" value="1"/>
</dbReference>
<feature type="domain" description="Lipoxygenase" evidence="16">
    <location>
        <begin position="134"/>
        <end position="675"/>
    </location>
</feature>
<evidence type="ECO:0000256" key="4">
    <source>
        <dbReference type="ARBA" id="ARBA00022490"/>
    </source>
</evidence>
<dbReference type="InterPro" id="IPR001885">
    <property type="entry name" value="LipOase_mml"/>
</dbReference>
<reference evidence="17 18" key="1">
    <citation type="submission" date="2024-06" db="EMBL/GenBank/DDBJ databases">
        <authorList>
            <person name="Pan Q."/>
            <person name="Wen M."/>
            <person name="Jouanno E."/>
            <person name="Zahm M."/>
            <person name="Klopp C."/>
            <person name="Cabau C."/>
            <person name="Louis A."/>
            <person name="Berthelot C."/>
            <person name="Parey E."/>
            <person name="Roest Crollius H."/>
            <person name="Montfort J."/>
            <person name="Robinson-Rechavi M."/>
            <person name="Bouchez O."/>
            <person name="Lampietro C."/>
            <person name="Lopez Roques C."/>
            <person name="Donnadieu C."/>
            <person name="Postlethwait J."/>
            <person name="Bobe J."/>
            <person name="Verreycken H."/>
            <person name="Guiguen Y."/>
        </authorList>
    </citation>
    <scope>NUCLEOTIDE SEQUENCE [LARGE SCALE GENOMIC DNA]</scope>
    <source>
        <strain evidence="17">Up_M1</strain>
        <tissue evidence="17">Testis</tissue>
    </source>
</reference>
<keyword evidence="5 10" id="KW-0479">Metal-binding</keyword>
<feature type="domain" description="PLAT" evidence="15">
    <location>
        <begin position="2"/>
        <end position="133"/>
    </location>
</feature>
<dbReference type="InterPro" id="IPR036226">
    <property type="entry name" value="LipOase_C_sf"/>
</dbReference>
<evidence type="ECO:0000256" key="14">
    <source>
        <dbReference type="RuleBase" id="RU003974"/>
    </source>
</evidence>
<dbReference type="PRINTS" id="PR00467">
    <property type="entry name" value="MAMLPOXGNASE"/>
</dbReference>
<dbReference type="PROSITE" id="PS00711">
    <property type="entry name" value="LIPOXYGENASE_1"/>
    <property type="match status" value="1"/>
</dbReference>
<evidence type="ECO:0000259" key="16">
    <source>
        <dbReference type="PROSITE" id="PS51393"/>
    </source>
</evidence>
<dbReference type="Gene3D" id="2.60.60.20">
    <property type="entry name" value="PLAT/LH2 domain"/>
    <property type="match status" value="1"/>
</dbReference>
<evidence type="ECO:0000256" key="1">
    <source>
        <dbReference type="ARBA" id="ARBA00004496"/>
    </source>
</evidence>